<dbReference type="GO" id="GO:0008237">
    <property type="term" value="F:metallopeptidase activity"/>
    <property type="evidence" value="ECO:0007669"/>
    <property type="project" value="UniProtKB-KW"/>
</dbReference>
<evidence type="ECO:0000256" key="9">
    <source>
        <dbReference type="HAMAP-Rule" id="MF_01924"/>
    </source>
</evidence>
<evidence type="ECO:0000256" key="1">
    <source>
        <dbReference type="ARBA" id="ARBA00001362"/>
    </source>
</evidence>
<evidence type="ECO:0000256" key="7">
    <source>
        <dbReference type="ARBA" id="ARBA00023049"/>
    </source>
</evidence>
<organism evidence="11 12">
    <name type="scientific">Geobacillus thermodenitrificans (strain NG80-2)</name>
    <dbReference type="NCBI Taxonomy" id="420246"/>
    <lineage>
        <taxon>Bacteria</taxon>
        <taxon>Bacillati</taxon>
        <taxon>Bacillota</taxon>
        <taxon>Bacilli</taxon>
        <taxon>Bacillales</taxon>
        <taxon>Anoxybacillaceae</taxon>
        <taxon>Geobacillus</taxon>
    </lineage>
</organism>
<evidence type="ECO:0000256" key="10">
    <source>
        <dbReference type="PIRNR" id="PIRNR026671"/>
    </source>
</evidence>
<evidence type="ECO:0000313" key="11">
    <source>
        <dbReference type="EMBL" id="ABO66610.1"/>
    </source>
</evidence>
<dbReference type="EMBL" id="CP000557">
    <property type="protein sequence ID" value="ABO66610.1"/>
    <property type="molecule type" value="Genomic_DNA"/>
</dbReference>
<feature type="binding site" evidence="9">
    <location>
        <position position="105"/>
    </location>
    <ligand>
        <name>Zn(2+)</name>
        <dbReference type="ChEBI" id="CHEBI:29105"/>
        <note>catalytic</note>
    </ligand>
</feature>
<comment type="catalytic activity">
    <reaction evidence="1 9 10">
        <text>D-alanyl-D-alanine + H2O = 2 D-alanine</text>
        <dbReference type="Rhea" id="RHEA:20661"/>
        <dbReference type="ChEBI" id="CHEBI:15377"/>
        <dbReference type="ChEBI" id="CHEBI:57416"/>
        <dbReference type="ChEBI" id="CHEBI:57822"/>
        <dbReference type="EC" id="3.4.13.22"/>
    </reaction>
</comment>
<evidence type="ECO:0000256" key="6">
    <source>
        <dbReference type="ARBA" id="ARBA00022997"/>
    </source>
</evidence>
<keyword evidence="4 9" id="KW-0378">Hydrolase</keyword>
<dbReference type="Proteomes" id="UP000001578">
    <property type="component" value="Chromosome"/>
</dbReference>
<dbReference type="GO" id="GO:0006508">
    <property type="term" value="P:proteolysis"/>
    <property type="evidence" value="ECO:0007669"/>
    <property type="project" value="UniProtKB-KW"/>
</dbReference>
<feature type="binding site" evidence="9">
    <location>
        <position position="178"/>
    </location>
    <ligand>
        <name>Zn(2+)</name>
        <dbReference type="ChEBI" id="CHEBI:29105"/>
        <note>catalytic</note>
    </ligand>
</feature>
<dbReference type="GO" id="GO:0071555">
    <property type="term" value="P:cell wall organization"/>
    <property type="evidence" value="ECO:0007669"/>
    <property type="project" value="UniProtKB-KW"/>
</dbReference>
<dbReference type="AlphaFoldDB" id="A4IMQ6"/>
<feature type="active site" description="Proton donor/acceptor" evidence="9">
    <location>
        <position position="175"/>
    </location>
</feature>
<evidence type="ECO:0000256" key="3">
    <source>
        <dbReference type="ARBA" id="ARBA00022723"/>
    </source>
</evidence>
<evidence type="ECO:0000313" key="12">
    <source>
        <dbReference type="Proteomes" id="UP000001578"/>
    </source>
</evidence>
<dbReference type="PANTHER" id="PTHR43126:SF2">
    <property type="entry name" value="D-ALANYL-D-ALANINE DIPEPTIDASE"/>
    <property type="match status" value="1"/>
</dbReference>
<dbReference type="KEGG" id="gtn:GTNG_1240"/>
<keyword evidence="5 9" id="KW-0862">Zinc</keyword>
<comment type="similarity">
    <text evidence="9 10">Belongs to the peptidase M15D family.</text>
</comment>
<accession>A4IMQ6</accession>
<dbReference type="Pfam" id="PF01427">
    <property type="entry name" value="Peptidase_M15"/>
    <property type="match status" value="1"/>
</dbReference>
<dbReference type="InterPro" id="IPR000755">
    <property type="entry name" value="A_A_dipeptidase"/>
</dbReference>
<gene>
    <name evidence="11" type="ordered locus">GTNG_1240</name>
</gene>
<keyword evidence="6 9" id="KW-0224">Dipeptidase</keyword>
<dbReference type="Gene3D" id="3.30.1380.10">
    <property type="match status" value="1"/>
</dbReference>
<keyword evidence="8 10" id="KW-0961">Cell wall biogenesis/degradation</keyword>
<dbReference type="PIRSF" id="PIRSF026671">
    <property type="entry name" value="AA_dipeptidase"/>
    <property type="match status" value="1"/>
</dbReference>
<dbReference type="GO" id="GO:0008270">
    <property type="term" value="F:zinc ion binding"/>
    <property type="evidence" value="ECO:0007669"/>
    <property type="project" value="UniProtKB-UniRule"/>
</dbReference>
<evidence type="ECO:0000256" key="4">
    <source>
        <dbReference type="ARBA" id="ARBA00022801"/>
    </source>
</evidence>
<keyword evidence="3 9" id="KW-0479">Metal-binding</keyword>
<dbReference type="GeneID" id="87621174"/>
<keyword evidence="2 9" id="KW-0645">Protease</keyword>
<dbReference type="GO" id="GO:0160237">
    <property type="term" value="F:D-Ala-D-Ala dipeptidase activity"/>
    <property type="evidence" value="ECO:0007669"/>
    <property type="project" value="UniProtKB-EC"/>
</dbReference>
<dbReference type="PANTHER" id="PTHR43126">
    <property type="entry name" value="D-ALANYL-D-ALANINE DIPEPTIDASE"/>
    <property type="match status" value="1"/>
</dbReference>
<proteinExistence type="inferred from homology"/>
<keyword evidence="7 9" id="KW-0482">Metalloprotease</keyword>
<comment type="cofactor">
    <cofactor evidence="9">
        <name>Zn(2+)</name>
        <dbReference type="ChEBI" id="CHEBI:29105"/>
    </cofactor>
    <text evidence="9">Binds 1 zinc ion per subunit.</text>
</comment>
<comment type="function">
    <text evidence="9 10">Catalyzes hydrolysis of the D-alanyl-D-alanine dipeptide.</text>
</comment>
<dbReference type="CDD" id="cd14843">
    <property type="entry name" value="D-Ala-D-Ala_dipeptidase_like"/>
    <property type="match status" value="1"/>
</dbReference>
<dbReference type="HOGENOM" id="CLU_060744_2_2_9"/>
<dbReference type="SUPFAM" id="SSF55166">
    <property type="entry name" value="Hedgehog/DD-peptidase"/>
    <property type="match status" value="1"/>
</dbReference>
<protein>
    <recommendedName>
        <fullName evidence="9 10">D-alanyl-D-alanine dipeptidase</fullName>
        <shortName evidence="9 10">D-Ala-D-Ala dipeptidase</shortName>
        <ecNumber evidence="9 10">3.4.13.22</ecNumber>
    </recommendedName>
</protein>
<feature type="binding site" evidence="9">
    <location>
        <position position="112"/>
    </location>
    <ligand>
        <name>Zn(2+)</name>
        <dbReference type="ChEBI" id="CHEBI:29105"/>
        <note>catalytic</note>
    </ligand>
</feature>
<feature type="site" description="Transition state stabilizer" evidence="9">
    <location>
        <position position="58"/>
    </location>
</feature>
<evidence type="ECO:0000256" key="5">
    <source>
        <dbReference type="ARBA" id="ARBA00022833"/>
    </source>
</evidence>
<reference evidence="11 12" key="1">
    <citation type="journal article" date="2007" name="Proc. Natl. Acad. Sci. U.S.A.">
        <title>Genome and proteome of long-chain alkane degrading Geobacillus thermodenitrificans NG80-2 isolated from a deep-subsurface oil reservoir.</title>
        <authorList>
            <person name="Feng L."/>
            <person name="Wang W."/>
            <person name="Cheng J."/>
            <person name="Ren Y."/>
            <person name="Zhao G."/>
            <person name="Gao C."/>
            <person name="Tang Y."/>
            <person name="Liu X."/>
            <person name="Han W."/>
            <person name="Peng X."/>
            <person name="Liu R."/>
            <person name="Wang L."/>
        </authorList>
    </citation>
    <scope>NUCLEOTIDE SEQUENCE [LARGE SCALE GENOMIC DNA]</scope>
    <source>
        <strain evidence="11 12">NG80-2</strain>
    </source>
</reference>
<evidence type="ECO:0000256" key="8">
    <source>
        <dbReference type="ARBA" id="ARBA00023316"/>
    </source>
</evidence>
<dbReference type="HAMAP" id="MF_01924">
    <property type="entry name" value="A_A_dipeptidase"/>
    <property type="match status" value="1"/>
</dbReference>
<dbReference type="RefSeq" id="WP_008879479.1">
    <property type="nucleotide sequence ID" value="NC_009328.1"/>
</dbReference>
<dbReference type="InterPro" id="IPR009045">
    <property type="entry name" value="Zn_M74/Hedgehog-like"/>
</dbReference>
<evidence type="ECO:0000256" key="2">
    <source>
        <dbReference type="ARBA" id="ARBA00022670"/>
    </source>
</evidence>
<dbReference type="eggNOG" id="COG2173">
    <property type="taxonomic scope" value="Bacteria"/>
</dbReference>
<sequence>MSLTGISEKIVVEPYYFQNNIPGAPNDCYLREGAVKRLLKAVHFLPVDHYFIVFDAWRPYKVQLALYRQFEKQLQLKGLAGNELKKELTKYVDRPSEDPMRPSNHLTGGAIDLTIANKQGPLNMGSKFDEFTEMSRTDYFEQIKNPSPLDREIKENRKLLKSIMEKAGFTNYDEEWWHYDYGNQNWALKTGNEAIYGGVLELAGHRITY</sequence>
<name>A4IMQ6_GEOTN</name>
<dbReference type="EC" id="3.4.13.22" evidence="9 10"/>